<feature type="transmembrane region" description="Helical" evidence="2">
    <location>
        <begin position="187"/>
        <end position="203"/>
    </location>
</feature>
<dbReference type="Pfam" id="PF01757">
    <property type="entry name" value="Acyl_transf_3"/>
    <property type="match status" value="1"/>
</dbReference>
<dbReference type="OrthoDB" id="9767863at2"/>
<feature type="transmembrane region" description="Helical" evidence="2">
    <location>
        <begin position="271"/>
        <end position="288"/>
    </location>
</feature>
<evidence type="ECO:0000256" key="1">
    <source>
        <dbReference type="SAM" id="MobiDB-lite"/>
    </source>
</evidence>
<dbReference type="InterPro" id="IPR002656">
    <property type="entry name" value="Acyl_transf_3_dom"/>
</dbReference>
<dbReference type="KEGG" id="ppai:E1956_15350"/>
<dbReference type="PANTHER" id="PTHR23028">
    <property type="entry name" value="ACETYLTRANSFERASE"/>
    <property type="match status" value="1"/>
</dbReference>
<keyword evidence="4" id="KW-0808">Transferase</keyword>
<evidence type="ECO:0000259" key="3">
    <source>
        <dbReference type="Pfam" id="PF01757"/>
    </source>
</evidence>
<feature type="transmembrane region" description="Helical" evidence="2">
    <location>
        <begin position="323"/>
        <end position="344"/>
    </location>
</feature>
<feature type="transmembrane region" description="Helical" evidence="2">
    <location>
        <begin position="90"/>
        <end position="114"/>
    </location>
</feature>
<feature type="transmembrane region" description="Helical" evidence="2">
    <location>
        <begin position="300"/>
        <end position="317"/>
    </location>
</feature>
<name>A0A4P7CR98_9BURK</name>
<feature type="transmembrane region" description="Helical" evidence="2">
    <location>
        <begin position="247"/>
        <end position="265"/>
    </location>
</feature>
<keyword evidence="2" id="KW-1133">Transmembrane helix</keyword>
<gene>
    <name evidence="4" type="ORF">E1956_15350</name>
</gene>
<dbReference type="RefSeq" id="WP_134750183.1">
    <property type="nucleotide sequence ID" value="NZ_CP038148.1"/>
</dbReference>
<accession>A0A4P7CR98</accession>
<reference evidence="4 5" key="1">
    <citation type="submission" date="2019-03" db="EMBL/GenBank/DDBJ databases">
        <title>Paraburkholderia sp. 7MH5, isolated from subtropical forest soil.</title>
        <authorList>
            <person name="Gao Z.-H."/>
            <person name="Qiu L.-H."/>
        </authorList>
    </citation>
    <scope>NUCLEOTIDE SEQUENCE [LARGE SCALE GENOMIC DNA]</scope>
    <source>
        <strain evidence="4 5">7MH5</strain>
    </source>
</reference>
<dbReference type="PANTHER" id="PTHR23028:SF53">
    <property type="entry name" value="ACYL_TRANSF_3 DOMAIN-CONTAINING PROTEIN"/>
    <property type="match status" value="1"/>
</dbReference>
<feature type="transmembrane region" description="Helical" evidence="2">
    <location>
        <begin position="20"/>
        <end position="37"/>
    </location>
</feature>
<keyword evidence="5" id="KW-1185">Reference proteome</keyword>
<keyword evidence="2" id="KW-0472">Membrane</keyword>
<feature type="transmembrane region" description="Helical" evidence="2">
    <location>
        <begin position="49"/>
        <end position="69"/>
    </location>
</feature>
<feature type="transmembrane region" description="Helical" evidence="2">
    <location>
        <begin position="223"/>
        <end position="240"/>
    </location>
</feature>
<organism evidence="4 5">
    <name type="scientific">Paraburkholderia pallida</name>
    <dbReference type="NCBI Taxonomy" id="2547399"/>
    <lineage>
        <taxon>Bacteria</taxon>
        <taxon>Pseudomonadati</taxon>
        <taxon>Pseudomonadota</taxon>
        <taxon>Betaproteobacteria</taxon>
        <taxon>Burkholderiales</taxon>
        <taxon>Burkholderiaceae</taxon>
        <taxon>Paraburkholderia</taxon>
    </lineage>
</organism>
<feature type="transmembrane region" description="Helical" evidence="2">
    <location>
        <begin position="165"/>
        <end position="180"/>
    </location>
</feature>
<proteinExistence type="predicted"/>
<keyword evidence="2" id="KW-0812">Transmembrane</keyword>
<dbReference type="GO" id="GO:0016747">
    <property type="term" value="F:acyltransferase activity, transferring groups other than amino-acyl groups"/>
    <property type="evidence" value="ECO:0007669"/>
    <property type="project" value="InterPro"/>
</dbReference>
<dbReference type="AlphaFoldDB" id="A0A4P7CR98"/>
<dbReference type="InterPro" id="IPR050879">
    <property type="entry name" value="Acyltransferase_3"/>
</dbReference>
<dbReference type="GO" id="GO:0000271">
    <property type="term" value="P:polysaccharide biosynthetic process"/>
    <property type="evidence" value="ECO:0007669"/>
    <property type="project" value="TreeGrafter"/>
</dbReference>
<evidence type="ECO:0000313" key="4">
    <source>
        <dbReference type="EMBL" id="QBQ98410.1"/>
    </source>
</evidence>
<dbReference type="GO" id="GO:0016020">
    <property type="term" value="C:membrane"/>
    <property type="evidence" value="ECO:0007669"/>
    <property type="project" value="TreeGrafter"/>
</dbReference>
<feature type="domain" description="Acyltransferase 3" evidence="3">
    <location>
        <begin position="13"/>
        <end position="339"/>
    </location>
</feature>
<keyword evidence="4" id="KW-0012">Acyltransferase</keyword>
<sequence>MSLLSNALSRERNNFDLVRLLAASAVVFAHSFVLQPFDGHRDPATVLLGFDYSGSLGVFAFFLLSGLLVTASYDRQRSATRFLILRAARIWPAIAVASLVAIFIIGPLLTTWSLKDYFASGLTWGNLDTFSVIVIGKHIVLPGVFEHNHRPNMIYEPLWTLPIEVRYYAVVLGTGVLGLLKSRRGMLVAVLLGTAPFLIHPYLEPHFHLTLRNLANKPGGPNGYAYFPELVFMTGMLLYAWRDRVHISGWAAAALIFGYAALRGTPLAQPVFYAAFAYGVLWIGTTPLLHRFAPRNDYSFGIYVYGFAIQQVVAYFGPNLDHLSALFIAVPGIFACAYVSWHCVEQPALEWTRRRLAKARKPAQETDRMTEAAARQAPTQI</sequence>
<evidence type="ECO:0000313" key="5">
    <source>
        <dbReference type="Proteomes" id="UP000295727"/>
    </source>
</evidence>
<feature type="region of interest" description="Disordered" evidence="1">
    <location>
        <begin position="360"/>
        <end position="381"/>
    </location>
</feature>
<dbReference type="EMBL" id="CP038148">
    <property type="protein sequence ID" value="QBQ98410.1"/>
    <property type="molecule type" value="Genomic_DNA"/>
</dbReference>
<evidence type="ECO:0000256" key="2">
    <source>
        <dbReference type="SAM" id="Phobius"/>
    </source>
</evidence>
<protein>
    <submittedName>
        <fullName evidence="4">Acyltransferase</fullName>
    </submittedName>
</protein>
<dbReference type="Proteomes" id="UP000295727">
    <property type="component" value="Chromosome 1"/>
</dbReference>